<feature type="transmembrane region" description="Helical" evidence="1">
    <location>
        <begin position="14"/>
        <end position="32"/>
    </location>
</feature>
<accession>A0A7S0M6P1</accession>
<organism evidence="2">
    <name type="scientific">Cryptomonas curvata</name>
    <dbReference type="NCBI Taxonomy" id="233186"/>
    <lineage>
        <taxon>Eukaryota</taxon>
        <taxon>Cryptophyceae</taxon>
        <taxon>Cryptomonadales</taxon>
        <taxon>Cryptomonadaceae</taxon>
        <taxon>Cryptomonas</taxon>
    </lineage>
</organism>
<evidence type="ECO:0000313" key="2">
    <source>
        <dbReference type="EMBL" id="CAD8632925.1"/>
    </source>
</evidence>
<evidence type="ECO:0000256" key="1">
    <source>
        <dbReference type="SAM" id="Phobius"/>
    </source>
</evidence>
<feature type="transmembrane region" description="Helical" evidence="1">
    <location>
        <begin position="219"/>
        <end position="241"/>
    </location>
</feature>
<proteinExistence type="predicted"/>
<gene>
    <name evidence="2" type="ORF">CCUR1050_LOCUS10606</name>
</gene>
<protein>
    <recommendedName>
        <fullName evidence="3">Transmembrane protein</fullName>
    </recommendedName>
</protein>
<dbReference type="AlphaFoldDB" id="A0A7S0M6P1"/>
<name>A0A7S0M6P1_9CRYP</name>
<keyword evidence="1" id="KW-0812">Transmembrane</keyword>
<feature type="transmembrane region" description="Helical" evidence="1">
    <location>
        <begin position="303"/>
        <end position="325"/>
    </location>
</feature>
<feature type="transmembrane region" description="Helical" evidence="1">
    <location>
        <begin position="277"/>
        <end position="297"/>
    </location>
</feature>
<sequence>MSCSRPVTVAATKLVFQLTAAAIALYFLYWAYASLSEAAAAGVFLPQPLAIRLSILGLRNTSATPAACNPLVFGLLRNGCPTSSSTNISRESNGSAVFVLPTSVLDSGANGYYLQISAGMPAARDPVLWTVEAQATEGGAWLPVGASVWRGQGEFSTYFPSLPFPTPESAVSTDLGVRVFVDRRPRWQWLLTDVGTYVVAGVGWGMYSAARMARRQLMAVRLLSMLFSCNSGLQAVAAVGYCVAGDWRAGVEAWMNCAAVVGMAAVLVINERFVINGLIIFGGITLLTQVVQHTVLYEDPNRLGGAVLTSSGCIALLFTVGLVVFHHRALMQAHLLVLADKERYDCVWTTTFANCTESIAITNLVQLVRELSVQLTTRPVQLNRARGAFAVSFAAFMQGGSGTGLRRKSVAGRLSRVISRASSVASESDNHSTSASASLPAWAGLLDCGVEGILNNLHPVDSLDQLYCQAIALSPILIAKVQGWANASGGCFCSANEELEEVEQKEGAKEMQGCVSNAVGCDNVQCEAVGALPEGFVKWADIQEDELLEGGRVRWANVKSVERSIEKSTRSYGKDVSHLVDICRQSIYFSSVAGVAACLASISNDPDVRLARIKNRFDPDLDSAESAGYRNLAINLRLDTAETRALGVEIHVCEVQILLLHMAAIKNNEGHKKYILFRNLRGE</sequence>
<keyword evidence="1" id="KW-0472">Membrane</keyword>
<reference evidence="2" key="1">
    <citation type="submission" date="2021-01" db="EMBL/GenBank/DDBJ databases">
        <authorList>
            <person name="Corre E."/>
            <person name="Pelletier E."/>
            <person name="Niang G."/>
            <person name="Scheremetjew M."/>
            <person name="Finn R."/>
            <person name="Kale V."/>
            <person name="Holt S."/>
            <person name="Cochrane G."/>
            <person name="Meng A."/>
            <person name="Brown T."/>
            <person name="Cohen L."/>
        </authorList>
    </citation>
    <scope>NUCLEOTIDE SEQUENCE</scope>
    <source>
        <strain evidence="2">CCAP979/52</strain>
    </source>
</reference>
<feature type="transmembrane region" description="Helical" evidence="1">
    <location>
        <begin position="187"/>
        <end position="207"/>
    </location>
</feature>
<evidence type="ECO:0008006" key="3">
    <source>
        <dbReference type="Google" id="ProtNLM"/>
    </source>
</evidence>
<feature type="transmembrane region" description="Helical" evidence="1">
    <location>
        <begin position="253"/>
        <end position="270"/>
    </location>
</feature>
<keyword evidence="1" id="KW-1133">Transmembrane helix</keyword>
<dbReference type="EMBL" id="HBEZ01019208">
    <property type="protein sequence ID" value="CAD8632925.1"/>
    <property type="molecule type" value="Transcribed_RNA"/>
</dbReference>